<organism evidence="1 2">
    <name type="scientific">Curtobacterium aetherium</name>
    <dbReference type="NCBI Taxonomy" id="2841594"/>
    <lineage>
        <taxon>Bacteria</taxon>
        <taxon>Bacillati</taxon>
        <taxon>Actinomycetota</taxon>
        <taxon>Actinomycetes</taxon>
        <taxon>Micrococcales</taxon>
        <taxon>Microbacteriaceae</taxon>
        <taxon>Curtobacterium</taxon>
    </lineage>
</organism>
<name>A0ACD1E284_9MICO</name>
<evidence type="ECO:0000313" key="2">
    <source>
        <dbReference type="Proteomes" id="UP000681794"/>
    </source>
</evidence>
<dbReference type="Proteomes" id="UP000681794">
    <property type="component" value="Chromosome"/>
</dbReference>
<dbReference type="EMBL" id="CP076544">
    <property type="protein sequence ID" value="QWS33048.1"/>
    <property type="molecule type" value="Genomic_DNA"/>
</dbReference>
<evidence type="ECO:0000313" key="1">
    <source>
        <dbReference type="EMBL" id="QWS33048.1"/>
    </source>
</evidence>
<sequence>MDDSWVPIGANPLPKPPPLVPGVPEWLRPEVGQFLARSARRRPHWLVEYRLTRRNTVDYDELFEHVDMVDLVKALGEDESLNLVDFVLRFGDPQRQHVEELAHWLHIGGSMWRVGQRFGHPGLEQRVPTSVQNIADAAMDAPGGAGDLLADAWAAAFGVQPDPEVAYMKTVKAVEAAAVPLMYSDYKLATLGKVIKRLEDRKEWTLGFRLEGAGVDSGEMLLAMMRTIWRGHADRHGGQADYQPSSQSDAESAVLLATVLIQLITSGKVIQRDARDSDRP</sequence>
<accession>A0ACD1E284</accession>
<proteinExistence type="predicted"/>
<protein>
    <submittedName>
        <fullName evidence="1">Uncharacterized protein</fullName>
    </submittedName>
</protein>
<gene>
    <name evidence="1" type="ORF">KM842_12410</name>
</gene>
<reference evidence="1" key="1">
    <citation type="submission" date="2021-06" db="EMBL/GenBank/DDBJ databases">
        <authorList>
            <person name="Ellington A.J."/>
            <person name="Bryan N.C."/>
            <person name="Christner B.C."/>
            <person name="Reisch C.R."/>
        </authorList>
    </citation>
    <scope>NUCLEOTIDE SEQUENCE</scope>
    <source>
        <strain evidence="1">L6-1</strain>
    </source>
</reference>
<keyword evidence="2" id="KW-1185">Reference proteome</keyword>